<dbReference type="GO" id="GO:0070578">
    <property type="term" value="C:RISC-loading complex"/>
    <property type="evidence" value="ECO:0007669"/>
    <property type="project" value="InterPro"/>
</dbReference>
<evidence type="ECO:0000256" key="8">
    <source>
        <dbReference type="ARBA" id="ARBA00023158"/>
    </source>
</evidence>
<proteinExistence type="inferred from homology"/>
<evidence type="ECO:0000256" key="6">
    <source>
        <dbReference type="ARBA" id="ARBA00022845"/>
    </source>
</evidence>
<accession>A0AAW1C125</accession>
<dbReference type="GO" id="GO:0005634">
    <property type="term" value="C:nucleus"/>
    <property type="evidence" value="ECO:0007669"/>
    <property type="project" value="UniProtKB-SubCell"/>
</dbReference>
<dbReference type="GO" id="GO:0030422">
    <property type="term" value="P:siRNA processing"/>
    <property type="evidence" value="ECO:0007669"/>
    <property type="project" value="UniProtKB-UniRule"/>
</dbReference>
<dbReference type="GO" id="GO:0042803">
    <property type="term" value="F:protein homodimerization activity"/>
    <property type="evidence" value="ECO:0007669"/>
    <property type="project" value="UniProtKB-UniRule"/>
</dbReference>
<keyword evidence="8 11" id="KW-0943">RNA-mediated gene silencing</keyword>
<dbReference type="GO" id="GO:0006417">
    <property type="term" value="P:regulation of translation"/>
    <property type="evidence" value="ECO:0007669"/>
    <property type="project" value="UniProtKB-KW"/>
</dbReference>
<comment type="subcellular location">
    <subcellularLocation>
        <location evidence="2 11">Cytoplasm</location>
    </subcellularLocation>
    <subcellularLocation>
        <location evidence="1">Nucleus</location>
    </subcellularLocation>
</comment>
<dbReference type="Gene3D" id="3.30.160.20">
    <property type="match status" value="3"/>
</dbReference>
<comment type="caution">
    <text evidence="13">The sequence shown here is derived from an EMBL/GenBank/DDBJ whole genome shotgun (WGS) entry which is preliminary data.</text>
</comment>
<dbReference type="GO" id="GO:0005737">
    <property type="term" value="C:cytoplasm"/>
    <property type="evidence" value="ECO:0007669"/>
    <property type="project" value="UniProtKB-SubCell"/>
</dbReference>
<comment type="similarity">
    <text evidence="11">Belongs to the TARBP2 family.</text>
</comment>
<evidence type="ECO:0000256" key="1">
    <source>
        <dbReference type="ARBA" id="ARBA00004123"/>
    </source>
</evidence>
<dbReference type="GO" id="GO:0003725">
    <property type="term" value="F:double-stranded RNA binding"/>
    <property type="evidence" value="ECO:0007669"/>
    <property type="project" value="InterPro"/>
</dbReference>
<evidence type="ECO:0000256" key="5">
    <source>
        <dbReference type="ARBA" id="ARBA00022737"/>
    </source>
</evidence>
<dbReference type="EMBL" id="JAOTOJ010000002">
    <property type="protein sequence ID" value="KAK9407325.1"/>
    <property type="molecule type" value="Genomic_DNA"/>
</dbReference>
<evidence type="ECO:0000256" key="2">
    <source>
        <dbReference type="ARBA" id="ARBA00004496"/>
    </source>
</evidence>
<evidence type="ECO:0000259" key="12">
    <source>
        <dbReference type="PROSITE" id="PS50137"/>
    </source>
</evidence>
<dbReference type="GO" id="GO:0035197">
    <property type="term" value="F:siRNA binding"/>
    <property type="evidence" value="ECO:0007669"/>
    <property type="project" value="UniProtKB-UniRule"/>
</dbReference>
<dbReference type="CDD" id="cd10844">
    <property type="entry name" value="DSRM_TARBP2_rpt2"/>
    <property type="match status" value="1"/>
</dbReference>
<evidence type="ECO:0000256" key="9">
    <source>
        <dbReference type="ARBA" id="ARBA00023242"/>
    </source>
</evidence>
<feature type="domain" description="DRBM" evidence="12">
    <location>
        <begin position="343"/>
        <end position="411"/>
    </location>
</feature>
<dbReference type="GO" id="GO:0046782">
    <property type="term" value="P:regulation of viral transcription"/>
    <property type="evidence" value="ECO:0007669"/>
    <property type="project" value="InterPro"/>
</dbReference>
<dbReference type="CDD" id="cd19893">
    <property type="entry name" value="DSRM_TARBP2_rpt3"/>
    <property type="match status" value="1"/>
</dbReference>
<dbReference type="GO" id="GO:0031054">
    <property type="term" value="P:pre-miRNA processing"/>
    <property type="evidence" value="ECO:0007669"/>
    <property type="project" value="UniProtKB-UniRule"/>
</dbReference>
<dbReference type="InterPro" id="IPR014720">
    <property type="entry name" value="dsRBD_dom"/>
</dbReference>
<comment type="function">
    <text evidence="10">Required for formation of the RNA induced silencing complex (RISC). Component of the RISC loading complex (RLC), also known as the micro-RNA (miRNA) loading complex (miRLC), which is composed of DICER1, AGO2 and TARBP2. Within the RLC/miRLC, DICER1 and TARBP2 are required to process precursor miRNAs (pre-miRNAs) to mature miRNAs and then load them onto AGO2. AGO2 bound to the mature miRNA constitutes the minimal RISC and may subsequently dissociate from DICER1 and TARBP2. May also play a role in the production of short interfering RNAs (siRNAs) from double-stranded RNA (dsRNA) by DICER1. Binds in vitro to the PRM1 3'-UTR. Seems to act as a repressor of translation. For some pre-miRNA substrates, may also alter the choice of cleavage site by DICER1. Negatively regulates IRF7-mediated IFN-beta signaling triggered by viral infection by inhibiting the phosphorylation of IRF7 and promoting its 'Lys'-48-linked ubiquitination and degradation.</text>
</comment>
<name>A0AAW1C125_CROAD</name>
<evidence type="ECO:0000256" key="4">
    <source>
        <dbReference type="ARBA" id="ARBA00022553"/>
    </source>
</evidence>
<gene>
    <name evidence="11" type="primary">TARBP2</name>
    <name evidence="13" type="ORF">NXF25_006099</name>
</gene>
<dbReference type="CDD" id="cd19890">
    <property type="entry name" value="DSRM_TARBP2_rpt1"/>
    <property type="match status" value="1"/>
</dbReference>
<keyword evidence="6 11" id="KW-0810">Translation regulation</keyword>
<organism evidence="13 14">
    <name type="scientific">Crotalus adamanteus</name>
    <name type="common">Eastern diamondback rattlesnake</name>
    <dbReference type="NCBI Taxonomy" id="8729"/>
    <lineage>
        <taxon>Eukaryota</taxon>
        <taxon>Metazoa</taxon>
        <taxon>Chordata</taxon>
        <taxon>Craniata</taxon>
        <taxon>Vertebrata</taxon>
        <taxon>Euteleostomi</taxon>
        <taxon>Lepidosauria</taxon>
        <taxon>Squamata</taxon>
        <taxon>Bifurcata</taxon>
        <taxon>Unidentata</taxon>
        <taxon>Episquamata</taxon>
        <taxon>Toxicofera</taxon>
        <taxon>Serpentes</taxon>
        <taxon>Colubroidea</taxon>
        <taxon>Viperidae</taxon>
        <taxon>Crotalinae</taxon>
        <taxon>Crotalus</taxon>
    </lineage>
</organism>
<dbReference type="PANTHER" id="PTHR46205">
    <property type="entry name" value="LOQUACIOUS, ISOFORM B"/>
    <property type="match status" value="1"/>
</dbReference>
<evidence type="ECO:0000256" key="3">
    <source>
        <dbReference type="ARBA" id="ARBA00022490"/>
    </source>
</evidence>
<keyword evidence="14" id="KW-1185">Reference proteome</keyword>
<dbReference type="GO" id="GO:0070883">
    <property type="term" value="F:pre-miRNA binding"/>
    <property type="evidence" value="ECO:0007669"/>
    <property type="project" value="InterPro"/>
</dbReference>
<dbReference type="GO" id="GO:0070922">
    <property type="term" value="P:RISC complex assembly"/>
    <property type="evidence" value="ECO:0007669"/>
    <property type="project" value="UniProtKB-UniRule"/>
</dbReference>
<evidence type="ECO:0000256" key="11">
    <source>
        <dbReference type="HAMAP-Rule" id="MF_03034"/>
    </source>
</evidence>
<dbReference type="SMART" id="SM00358">
    <property type="entry name" value="DSRM"/>
    <property type="match status" value="3"/>
</dbReference>
<dbReference type="GO" id="GO:0016442">
    <property type="term" value="C:RISC complex"/>
    <property type="evidence" value="ECO:0007669"/>
    <property type="project" value="UniProtKB-UniRule"/>
</dbReference>
<dbReference type="PANTHER" id="PTHR46205:SF1">
    <property type="entry name" value="RISC-LOADING COMPLEX SUBUNIT TARBP2"/>
    <property type="match status" value="1"/>
</dbReference>
<dbReference type="SUPFAM" id="SSF54768">
    <property type="entry name" value="dsRNA-binding domain-like"/>
    <property type="match status" value="3"/>
</dbReference>
<dbReference type="InterPro" id="IPR044471">
    <property type="entry name" value="TRBP2_DSRM_3"/>
</dbReference>
<dbReference type="AlphaFoldDB" id="A0AAW1C125"/>
<dbReference type="FunFam" id="3.30.160.20:FF:000120">
    <property type="entry name" value="RISC-loading complex subunit TARBP2"/>
    <property type="match status" value="1"/>
</dbReference>
<evidence type="ECO:0000313" key="14">
    <source>
        <dbReference type="Proteomes" id="UP001474421"/>
    </source>
</evidence>
<dbReference type="InterPro" id="IPR044469">
    <property type="entry name" value="TRBP2_DSRM_1"/>
</dbReference>
<reference evidence="13 14" key="1">
    <citation type="journal article" date="2024" name="Proc. Natl. Acad. Sci. U.S.A.">
        <title>The genetic regulatory architecture and epigenomic basis for age-related changes in rattlesnake venom.</title>
        <authorList>
            <person name="Hogan M.P."/>
            <person name="Holding M.L."/>
            <person name="Nystrom G.S."/>
            <person name="Colston T.J."/>
            <person name="Bartlett D.A."/>
            <person name="Mason A.J."/>
            <person name="Ellsworth S.A."/>
            <person name="Rautsaw R.M."/>
            <person name="Lawrence K.C."/>
            <person name="Strickland J.L."/>
            <person name="He B."/>
            <person name="Fraser P."/>
            <person name="Margres M.J."/>
            <person name="Gilbert D.M."/>
            <person name="Gibbs H.L."/>
            <person name="Parkinson C.L."/>
            <person name="Rokyta D.R."/>
        </authorList>
    </citation>
    <scope>NUCLEOTIDE SEQUENCE [LARGE SCALE GENOMIC DNA]</scope>
    <source>
        <strain evidence="13">DRR0105</strain>
    </source>
</reference>
<dbReference type="GO" id="GO:0098795">
    <property type="term" value="P:global gene silencing by mRNA cleavage"/>
    <property type="evidence" value="ECO:0007669"/>
    <property type="project" value="UniProtKB-UniRule"/>
</dbReference>
<dbReference type="GO" id="GO:1903798">
    <property type="term" value="P:regulation of miRNA processing"/>
    <property type="evidence" value="ECO:0007669"/>
    <property type="project" value="InterPro"/>
</dbReference>
<comment type="subunit">
    <text evidence="11">Self-associates. Component of the RISC loading complex (RLC), or micro-RNA (miRNA) loading complex (miRLC), which is composed of DICER1, AGO2 and TARBP2. Note that the trimeric RLC/miRLC is also referred to as RISC.</text>
</comment>
<evidence type="ECO:0000256" key="10">
    <source>
        <dbReference type="ARBA" id="ARBA00054902"/>
    </source>
</evidence>
<keyword evidence="5" id="KW-0677">Repeat</keyword>
<feature type="domain" description="DRBM" evidence="12">
    <location>
        <begin position="89"/>
        <end position="156"/>
    </location>
</feature>
<dbReference type="InterPro" id="IPR044470">
    <property type="entry name" value="TRBP2_DSRM_2"/>
</dbReference>
<dbReference type="FunFam" id="3.30.160.20:FF:000018">
    <property type="entry name" value="RISC-loading complex subunit TARBP2 isoform X3"/>
    <property type="match status" value="1"/>
</dbReference>
<dbReference type="GO" id="GO:0070921">
    <property type="term" value="P:regulation of siRNA processing"/>
    <property type="evidence" value="ECO:0007669"/>
    <property type="project" value="InterPro"/>
</dbReference>
<keyword evidence="9" id="KW-0539">Nucleus</keyword>
<dbReference type="FunFam" id="3.30.160.20:FF:000019">
    <property type="entry name" value="RISC-loading complex subunit TARBP2"/>
    <property type="match status" value="1"/>
</dbReference>
<sequence>MLPCGGSLRVDSSFQDAPRSIFEATGDYRFLSPGLCEPGWRVEGVVAAAAAGQEEGMSEEEAEEPCGNVRSCGSFPSIEQMLASNPGKTPISLLQEYGTRIGKTPVYDLLKAEGQAHQPNFTFRVTVGDISCTGQGPSKKAAKHKAAEVALRLLKGGNMLEQTPLDEASSLSLEPLAPTIAPEAVPVPILPAASPRSSPLDIKSPVSPQQSECNPVGALQELVVQKGWRLPEYTVTQESGPAHRKEFTMTCRVERFIEIGSGTSKKLAKRNAAAKMLVRIHNVPLDPREGSEAEMEEDQFSIIAGTKLDGMKSRGSGCTWDSLRNSVGEKILHLKSHSVFNSGFCNLLKELSEEQSFDISYLDIDETSISGLFQCLVELSTQPATVCHGSAISRSAARADAARNALQYLRIMAGGK</sequence>
<keyword evidence="3 11" id="KW-0963">Cytoplasm</keyword>
<dbReference type="GO" id="GO:0035198">
    <property type="term" value="F:miRNA binding"/>
    <property type="evidence" value="ECO:0007669"/>
    <property type="project" value="UniProtKB-UniRule"/>
</dbReference>
<dbReference type="Proteomes" id="UP001474421">
    <property type="component" value="Unassembled WGS sequence"/>
</dbReference>
<evidence type="ECO:0000313" key="13">
    <source>
        <dbReference type="EMBL" id="KAK9407325.1"/>
    </source>
</evidence>
<dbReference type="InterPro" id="IPR028605">
    <property type="entry name" value="TRBP2"/>
</dbReference>
<dbReference type="Pfam" id="PF00035">
    <property type="entry name" value="dsrm"/>
    <property type="match status" value="2"/>
</dbReference>
<dbReference type="HAMAP" id="MF_03034">
    <property type="entry name" value="TRBP2"/>
    <property type="match status" value="1"/>
</dbReference>
<feature type="domain" description="DRBM" evidence="12">
    <location>
        <begin position="214"/>
        <end position="282"/>
    </location>
</feature>
<evidence type="ECO:0000256" key="7">
    <source>
        <dbReference type="ARBA" id="ARBA00022884"/>
    </source>
</evidence>
<keyword evidence="7 11" id="KW-0694">RNA-binding</keyword>
<keyword evidence="4" id="KW-0597">Phosphoprotein</keyword>
<protein>
    <recommendedName>
        <fullName evidence="11">RISC-loading complex subunit TARBP2</fullName>
    </recommendedName>
</protein>
<dbReference type="InterPro" id="IPR051247">
    <property type="entry name" value="RLC_Component"/>
</dbReference>
<dbReference type="PROSITE" id="PS50137">
    <property type="entry name" value="DS_RBD"/>
    <property type="match status" value="3"/>
</dbReference>